<protein>
    <submittedName>
        <fullName evidence="2">PilZ domain-containing protein</fullName>
    </submittedName>
</protein>
<evidence type="ECO:0000313" key="2">
    <source>
        <dbReference type="EMBL" id="MEM5948156.1"/>
    </source>
</evidence>
<dbReference type="RefSeq" id="WP_420069602.1">
    <property type="nucleotide sequence ID" value="NZ_JBCHKQ010000002.1"/>
</dbReference>
<sequence>MEERRKTQRFTVTRLASVSPMEEEHFDRLKVTDISTGGMRFISKKEFAKGATIFFAVEVETDDGIVPIQGEGRVIHAEKNNNDFLIGIEFTYLPDLENEKLQELLLLEKFEASK</sequence>
<keyword evidence="3" id="KW-1185">Reference proteome</keyword>
<accession>A0ABU9UBV8</accession>
<dbReference type="Pfam" id="PF07238">
    <property type="entry name" value="PilZ"/>
    <property type="match status" value="1"/>
</dbReference>
<feature type="domain" description="PilZ" evidence="1">
    <location>
        <begin position="3"/>
        <end position="105"/>
    </location>
</feature>
<comment type="caution">
    <text evidence="2">The sequence shown here is derived from an EMBL/GenBank/DDBJ whole genome shotgun (WGS) entry which is preliminary data.</text>
</comment>
<name>A0ABU9UBV8_9SPIR</name>
<gene>
    <name evidence="2" type="ORF">WKV44_06340</name>
</gene>
<dbReference type="Gene3D" id="2.40.10.220">
    <property type="entry name" value="predicted glycosyltransferase like domains"/>
    <property type="match status" value="1"/>
</dbReference>
<organism evidence="2 3">
    <name type="scientific">Rarispira pelagica</name>
    <dbReference type="NCBI Taxonomy" id="3141764"/>
    <lineage>
        <taxon>Bacteria</taxon>
        <taxon>Pseudomonadati</taxon>
        <taxon>Spirochaetota</taxon>
        <taxon>Spirochaetia</taxon>
        <taxon>Winmispirales</taxon>
        <taxon>Winmispiraceae</taxon>
        <taxon>Rarispira</taxon>
    </lineage>
</organism>
<dbReference type="SUPFAM" id="SSF141371">
    <property type="entry name" value="PilZ domain-like"/>
    <property type="match status" value="1"/>
</dbReference>
<dbReference type="InterPro" id="IPR009875">
    <property type="entry name" value="PilZ_domain"/>
</dbReference>
<proteinExistence type="predicted"/>
<evidence type="ECO:0000313" key="3">
    <source>
        <dbReference type="Proteomes" id="UP001466331"/>
    </source>
</evidence>
<dbReference type="Proteomes" id="UP001466331">
    <property type="component" value="Unassembled WGS sequence"/>
</dbReference>
<reference evidence="2 3" key="1">
    <citation type="submission" date="2024-03" db="EMBL/GenBank/DDBJ databases">
        <title>Ignisphaera cupida sp. nov., a hyperthermophilic hydrolytic archaeon from a hot spring of Kamchatka, and proposal of Ignisphaeraceae fam. nov.</title>
        <authorList>
            <person name="Podosokorskaya O.A."/>
            <person name="Elcheninov A.G."/>
            <person name="Maltseva A.I."/>
            <person name="Zayulina K.S."/>
            <person name="Novikov A."/>
            <person name="Merkel A.Y."/>
        </authorList>
    </citation>
    <scope>NUCLEOTIDE SEQUENCE [LARGE SCALE GENOMIC DNA]</scope>
    <source>
        <strain evidence="2 3">38H-sp</strain>
    </source>
</reference>
<dbReference type="EMBL" id="JBCHKQ010000002">
    <property type="protein sequence ID" value="MEM5948156.1"/>
    <property type="molecule type" value="Genomic_DNA"/>
</dbReference>
<evidence type="ECO:0000259" key="1">
    <source>
        <dbReference type="Pfam" id="PF07238"/>
    </source>
</evidence>